<gene>
    <name evidence="3" type="ORF">SAMN05216255_0509</name>
</gene>
<evidence type="ECO:0000313" key="3">
    <source>
        <dbReference type="EMBL" id="SNR84053.1"/>
    </source>
</evidence>
<reference evidence="4" key="1">
    <citation type="submission" date="2017-06" db="EMBL/GenBank/DDBJ databases">
        <authorList>
            <person name="Varghese N."/>
            <person name="Submissions S."/>
        </authorList>
    </citation>
    <scope>NUCLEOTIDE SEQUENCE [LARGE SCALE GENOMIC DNA]</scope>
    <source>
        <strain evidence="4">CIP 108523</strain>
    </source>
</reference>
<dbReference type="Gene3D" id="2.40.70.10">
    <property type="entry name" value="Acid Proteases"/>
    <property type="match status" value="1"/>
</dbReference>
<organism evidence="3 4">
    <name type="scientific">Pseudomonas segetis</name>
    <dbReference type="NCBI Taxonomy" id="298908"/>
    <lineage>
        <taxon>Bacteria</taxon>
        <taxon>Pseudomonadati</taxon>
        <taxon>Pseudomonadota</taxon>
        <taxon>Gammaproteobacteria</taxon>
        <taxon>Pseudomonadales</taxon>
        <taxon>Pseudomonadaceae</taxon>
        <taxon>Pseudomonas</taxon>
    </lineage>
</organism>
<dbReference type="InterPro" id="IPR008503">
    <property type="entry name" value="Asp_endopeptidase"/>
</dbReference>
<dbReference type="Proteomes" id="UP000242915">
    <property type="component" value="Unassembled WGS sequence"/>
</dbReference>
<dbReference type="SUPFAM" id="SSF50630">
    <property type="entry name" value="Acid proteases"/>
    <property type="match status" value="1"/>
</dbReference>
<feature type="signal peptide" evidence="1">
    <location>
        <begin position="1"/>
        <end position="24"/>
    </location>
</feature>
<dbReference type="RefSeq" id="WP_029529386.1">
    <property type="nucleotide sequence ID" value="NZ_FZOG01000001.1"/>
</dbReference>
<dbReference type="PANTHER" id="PTHR38037">
    <property type="entry name" value="ZN_PROTEASE DOMAIN-CONTAINING PROTEIN"/>
    <property type="match status" value="1"/>
</dbReference>
<dbReference type="PANTHER" id="PTHR38037:SF2">
    <property type="entry name" value="ATP-DEPENDENT ZINC PROTEASE DOMAIN-CONTAINING PROTEIN-RELATED"/>
    <property type="match status" value="1"/>
</dbReference>
<evidence type="ECO:0000259" key="2">
    <source>
        <dbReference type="Pfam" id="PF05618"/>
    </source>
</evidence>
<keyword evidence="4" id="KW-1185">Reference proteome</keyword>
<dbReference type="AlphaFoldDB" id="A0A238ZN01"/>
<proteinExistence type="predicted"/>
<evidence type="ECO:0000313" key="4">
    <source>
        <dbReference type="Proteomes" id="UP000242915"/>
    </source>
</evidence>
<sequence>MKLSYIKALAISVFALGLAGPVVAAQSAKVFGWVEEGEIEPEGIAVKIKLDTGAKTSSMDAKDLDRFSKDGDEWVRFNIELKDTDTGKLKTMEVERKVVRNIKVRGAGGSERRPVVMMSMCIGDQVYKEQFSLKNRGKMNYPVLIGRSTIEHLGLVDVSKTFTSEPNCKK</sequence>
<dbReference type="InterPro" id="IPR021109">
    <property type="entry name" value="Peptidase_aspartic_dom_sf"/>
</dbReference>
<protein>
    <submittedName>
        <fullName evidence="3">Uncharacterized conserved protein</fullName>
    </submittedName>
</protein>
<evidence type="ECO:0000256" key="1">
    <source>
        <dbReference type="SAM" id="SignalP"/>
    </source>
</evidence>
<dbReference type="EMBL" id="FZOG01000001">
    <property type="protein sequence ID" value="SNR84053.1"/>
    <property type="molecule type" value="Genomic_DNA"/>
</dbReference>
<name>A0A238ZN01_9PSED</name>
<feature type="domain" description="Retropepsin-like aspartic endopeptidase" evidence="2">
    <location>
        <begin position="30"/>
        <end position="164"/>
    </location>
</feature>
<feature type="chain" id="PRO_5011245645" evidence="1">
    <location>
        <begin position="25"/>
        <end position="170"/>
    </location>
</feature>
<accession>A0A238ZN01</accession>
<dbReference type="Pfam" id="PF05618">
    <property type="entry name" value="Zn_protease"/>
    <property type="match status" value="1"/>
</dbReference>
<keyword evidence="1" id="KW-0732">Signal</keyword>